<dbReference type="PIRSF" id="PIRSF026649">
    <property type="entry name" value="MsbB"/>
    <property type="match status" value="1"/>
</dbReference>
<keyword evidence="5" id="KW-0472">Membrane</keyword>
<dbReference type="PANTHER" id="PTHR30606">
    <property type="entry name" value="LIPID A BIOSYNTHESIS LAUROYL ACYLTRANSFERASE"/>
    <property type="match status" value="1"/>
</dbReference>
<dbReference type="Proteomes" id="UP001596516">
    <property type="component" value="Unassembled WGS sequence"/>
</dbReference>
<sequence length="291" mass="32385">MQKETEGRGWGDWLSDRLFRGLIWLALRLPHGVRVRLMGWMAAWLVAPLAGYIRRAEDNLALVFPDMPPRERRRIARAVANNTGRMLIENYASQSLVQAAADHIPLGPGYAALQAAQAAGRPAILVTGHFGNFGFARAALTARGFEIAGLYRPMRNVFFNEHYVRMMESVGGQSFPQGRRGTAGFARHLRDGGTAVLLIDQHISGAPQLDFLGHPARTALSAAELALKYDALLIPFYATRQPDGLSFVVEMEAPVPHGDPVTMTQALNDSLAARVRNRPEQWFWIHRRWKA</sequence>
<dbReference type="RefSeq" id="WP_377399564.1">
    <property type="nucleotide sequence ID" value="NZ_JBHTFQ010000002.1"/>
</dbReference>
<evidence type="ECO:0000313" key="7">
    <source>
        <dbReference type="EMBL" id="MFC7703375.1"/>
    </source>
</evidence>
<evidence type="ECO:0000256" key="3">
    <source>
        <dbReference type="ARBA" id="ARBA00022519"/>
    </source>
</evidence>
<dbReference type="PANTHER" id="PTHR30606:SF10">
    <property type="entry name" value="PHOSPHATIDYLINOSITOL MANNOSIDE ACYLTRANSFERASE"/>
    <property type="match status" value="1"/>
</dbReference>
<protein>
    <submittedName>
        <fullName evidence="7">Lysophospholipid acyltransferase family protein</fullName>
    </submittedName>
</protein>
<evidence type="ECO:0000256" key="2">
    <source>
        <dbReference type="ARBA" id="ARBA00022475"/>
    </source>
</evidence>
<keyword evidence="4" id="KW-0808">Transferase</keyword>
<dbReference type="Pfam" id="PF03279">
    <property type="entry name" value="Lip_A_acyltrans"/>
    <property type="match status" value="1"/>
</dbReference>
<dbReference type="CDD" id="cd07984">
    <property type="entry name" value="LPLAT_LABLAT-like"/>
    <property type="match status" value="1"/>
</dbReference>
<gene>
    <name evidence="7" type="ORF">ACFQXB_04100</name>
</gene>
<reference evidence="8" key="1">
    <citation type="journal article" date="2019" name="Int. J. Syst. Evol. Microbiol.">
        <title>The Global Catalogue of Microorganisms (GCM) 10K type strain sequencing project: providing services to taxonomists for standard genome sequencing and annotation.</title>
        <authorList>
            <consortium name="The Broad Institute Genomics Platform"/>
            <consortium name="The Broad Institute Genome Sequencing Center for Infectious Disease"/>
            <person name="Wu L."/>
            <person name="Ma J."/>
        </authorList>
    </citation>
    <scope>NUCLEOTIDE SEQUENCE [LARGE SCALE GENOMIC DNA]</scope>
    <source>
        <strain evidence="8">CGMCC 1.12750</strain>
    </source>
</reference>
<dbReference type="GO" id="GO:0016746">
    <property type="term" value="F:acyltransferase activity"/>
    <property type="evidence" value="ECO:0007669"/>
    <property type="project" value="UniProtKB-KW"/>
</dbReference>
<evidence type="ECO:0000256" key="6">
    <source>
        <dbReference type="ARBA" id="ARBA00023315"/>
    </source>
</evidence>
<name>A0ABW2UIG7_9RHOB</name>
<evidence type="ECO:0000256" key="5">
    <source>
        <dbReference type="ARBA" id="ARBA00023136"/>
    </source>
</evidence>
<comment type="subcellular location">
    <subcellularLocation>
        <location evidence="1">Cell inner membrane</location>
    </subcellularLocation>
</comment>
<evidence type="ECO:0000313" key="8">
    <source>
        <dbReference type="Proteomes" id="UP001596516"/>
    </source>
</evidence>
<comment type="caution">
    <text evidence="7">The sequence shown here is derived from an EMBL/GenBank/DDBJ whole genome shotgun (WGS) entry which is preliminary data.</text>
</comment>
<proteinExistence type="predicted"/>
<keyword evidence="8" id="KW-1185">Reference proteome</keyword>
<organism evidence="7 8">
    <name type="scientific">Plastorhodobacter daqingensis</name>
    <dbReference type="NCBI Taxonomy" id="1387281"/>
    <lineage>
        <taxon>Bacteria</taxon>
        <taxon>Pseudomonadati</taxon>
        <taxon>Pseudomonadota</taxon>
        <taxon>Alphaproteobacteria</taxon>
        <taxon>Rhodobacterales</taxon>
        <taxon>Paracoccaceae</taxon>
        <taxon>Plastorhodobacter</taxon>
    </lineage>
</organism>
<keyword evidence="6 7" id="KW-0012">Acyltransferase</keyword>
<keyword evidence="2" id="KW-1003">Cell membrane</keyword>
<dbReference type="InterPro" id="IPR004960">
    <property type="entry name" value="LipA_acyltrans"/>
</dbReference>
<accession>A0ABW2UIG7</accession>
<evidence type="ECO:0000256" key="4">
    <source>
        <dbReference type="ARBA" id="ARBA00022679"/>
    </source>
</evidence>
<dbReference type="EMBL" id="JBHTFQ010000002">
    <property type="protein sequence ID" value="MFC7703375.1"/>
    <property type="molecule type" value="Genomic_DNA"/>
</dbReference>
<evidence type="ECO:0000256" key="1">
    <source>
        <dbReference type="ARBA" id="ARBA00004533"/>
    </source>
</evidence>
<keyword evidence="3" id="KW-0997">Cell inner membrane</keyword>